<dbReference type="OrthoDB" id="432010at2759"/>
<organism evidence="6">
    <name type="scientific">Eremomyces bilateralis CBS 781.70</name>
    <dbReference type="NCBI Taxonomy" id="1392243"/>
    <lineage>
        <taxon>Eukaryota</taxon>
        <taxon>Fungi</taxon>
        <taxon>Dikarya</taxon>
        <taxon>Ascomycota</taxon>
        <taxon>Pezizomycotina</taxon>
        <taxon>Dothideomycetes</taxon>
        <taxon>Dothideomycetes incertae sedis</taxon>
        <taxon>Eremomycetales</taxon>
        <taxon>Eremomycetaceae</taxon>
        <taxon>Eremomyces</taxon>
    </lineage>
</organism>
<keyword evidence="2 3" id="KW-0456">Lyase</keyword>
<gene>
    <name evidence="6 8" type="ORF">P152DRAFT_453666</name>
</gene>
<reference evidence="8" key="2">
    <citation type="submission" date="2020-04" db="EMBL/GenBank/DDBJ databases">
        <authorList>
            <consortium name="NCBI Genome Project"/>
        </authorList>
    </citation>
    <scope>NUCLEOTIDE SEQUENCE</scope>
    <source>
        <strain evidence="8">CBS 781.70</strain>
    </source>
</reference>
<dbReference type="Gene3D" id="3.20.20.140">
    <property type="entry name" value="Metal-dependent hydrolases"/>
    <property type="match status" value="1"/>
</dbReference>
<protein>
    <recommendedName>
        <fullName evidence="5">Amidohydrolase-related domain-containing protein</fullName>
    </recommendedName>
</protein>
<keyword evidence="1 3" id="KW-0210">Decarboxylase</keyword>
<dbReference type="GO" id="GO:0005829">
    <property type="term" value="C:cytosol"/>
    <property type="evidence" value="ECO:0007669"/>
    <property type="project" value="TreeGrafter"/>
</dbReference>
<proteinExistence type="inferred from homology"/>
<evidence type="ECO:0000256" key="2">
    <source>
        <dbReference type="ARBA" id="ARBA00023239"/>
    </source>
</evidence>
<dbReference type="PANTHER" id="PTHR21240">
    <property type="entry name" value="2-AMINO-3-CARBOXYLMUCONATE-6-SEMIALDEHYDE DECARBOXYLASE"/>
    <property type="match status" value="1"/>
</dbReference>
<evidence type="ECO:0000313" key="6">
    <source>
        <dbReference type="EMBL" id="KAF1817059.1"/>
    </source>
</evidence>
<dbReference type="Pfam" id="PF04909">
    <property type="entry name" value="Amidohydro_2"/>
    <property type="match status" value="1"/>
</dbReference>
<feature type="domain" description="Amidohydrolase-related" evidence="5">
    <location>
        <begin position="91"/>
        <end position="342"/>
    </location>
</feature>
<dbReference type="InterPro" id="IPR032465">
    <property type="entry name" value="ACMSD"/>
</dbReference>
<dbReference type="PANTHER" id="PTHR21240:SF30">
    <property type="entry name" value="AMIDOHYDROLASE-RELATED DOMAIN-CONTAINING PROTEIN-RELATED"/>
    <property type="match status" value="1"/>
</dbReference>
<dbReference type="InterPro" id="IPR006680">
    <property type="entry name" value="Amidohydro-rel"/>
</dbReference>
<dbReference type="GO" id="GO:0016831">
    <property type="term" value="F:carboxy-lyase activity"/>
    <property type="evidence" value="ECO:0007669"/>
    <property type="project" value="UniProtKB-KW"/>
</dbReference>
<evidence type="ECO:0000256" key="1">
    <source>
        <dbReference type="ARBA" id="ARBA00022793"/>
    </source>
</evidence>
<dbReference type="GO" id="GO:0019748">
    <property type="term" value="P:secondary metabolic process"/>
    <property type="evidence" value="ECO:0007669"/>
    <property type="project" value="TreeGrafter"/>
</dbReference>
<name>A0A6G1GGR1_9PEZI</name>
<reference evidence="6 8" key="1">
    <citation type="submission" date="2020-01" db="EMBL/GenBank/DDBJ databases">
        <authorList>
            <consortium name="DOE Joint Genome Institute"/>
            <person name="Haridas S."/>
            <person name="Albert R."/>
            <person name="Binder M."/>
            <person name="Bloem J."/>
            <person name="Labutti K."/>
            <person name="Salamov A."/>
            <person name="Andreopoulos B."/>
            <person name="Baker S.E."/>
            <person name="Barry K."/>
            <person name="Bills G."/>
            <person name="Bluhm B.H."/>
            <person name="Cannon C."/>
            <person name="Castanera R."/>
            <person name="Culley D.E."/>
            <person name="Daum C."/>
            <person name="Ezra D."/>
            <person name="Gonzalez J.B."/>
            <person name="Henrissat B."/>
            <person name="Kuo A."/>
            <person name="Liang C."/>
            <person name="Lipzen A."/>
            <person name="Lutzoni F."/>
            <person name="Magnuson J."/>
            <person name="Mondo S."/>
            <person name="Nolan M."/>
            <person name="Ohm R."/>
            <person name="Pangilinan J."/>
            <person name="Park H.-J."/>
            <person name="Ramirez L."/>
            <person name="Alfaro M."/>
            <person name="Sun H."/>
            <person name="Tritt A."/>
            <person name="Yoshinaga Y."/>
            <person name="Zwiers L.-H."/>
            <person name="Turgeon B.G."/>
            <person name="Goodwin S.B."/>
            <person name="Spatafora J.W."/>
            <person name="Crous P.W."/>
            <person name="Grigoriev I.V."/>
        </authorList>
    </citation>
    <scope>NUCLEOTIDE SEQUENCE</scope>
    <source>
        <strain evidence="6 8">CBS 781.70</strain>
    </source>
</reference>
<feature type="chain" id="PRO_5044632106" description="Amidohydrolase-related domain-containing protein" evidence="4">
    <location>
        <begin position="18"/>
        <end position="353"/>
    </location>
</feature>
<evidence type="ECO:0000313" key="8">
    <source>
        <dbReference type="RefSeq" id="XP_033538690.1"/>
    </source>
</evidence>
<keyword evidence="7" id="KW-1185">Reference proteome</keyword>
<accession>A0A6G1GGR1</accession>
<reference evidence="8" key="3">
    <citation type="submission" date="2025-04" db="UniProtKB">
        <authorList>
            <consortium name="RefSeq"/>
        </authorList>
    </citation>
    <scope>IDENTIFICATION</scope>
    <source>
        <strain evidence="8">CBS 781.70</strain>
    </source>
</reference>
<dbReference type="EMBL" id="ML975149">
    <property type="protein sequence ID" value="KAF1817059.1"/>
    <property type="molecule type" value="Genomic_DNA"/>
</dbReference>
<comment type="similarity">
    <text evidence="3">Belongs to the metallo-dependent hydrolases superfamily.</text>
</comment>
<dbReference type="GeneID" id="54418995"/>
<sequence length="353" mass="39812">MMFKHSLLLSLLPRVFSAIPPLITLEDHYLSDVIPVSEYHADFFAYQPAAVPALREWDAVRLASMDRGNVSIQVISHAPDIGLYPPKYAVAANDQLAAIVATHPTRYRGFAALPLAPHYARAAAEELRRCVNEHGFLGALIDNHYNGSHFDSPAYDHIWAAAQELNVPIYIHPTWPSPEMLERYGGPLLSELARLELSTALWGWHSDVGLHALKLFAAGVFERFPRLQIIIGHFGEMIPYMLERDENISSRPTYRFGNGTRSWREVWNENFWVTTSGIWSQSPMATLLRTTKIDRILFSVDYPFASNEAGLMFMEDLEASGQVDEEDLWKIGRANAEGLLGIKPISPTILRMQ</sequence>
<evidence type="ECO:0000256" key="3">
    <source>
        <dbReference type="RuleBase" id="RU366045"/>
    </source>
</evidence>
<dbReference type="GO" id="GO:0016787">
    <property type="term" value="F:hydrolase activity"/>
    <property type="evidence" value="ECO:0007669"/>
    <property type="project" value="InterPro"/>
</dbReference>
<feature type="signal peptide" evidence="4">
    <location>
        <begin position="1"/>
        <end position="17"/>
    </location>
</feature>
<dbReference type="InterPro" id="IPR032466">
    <property type="entry name" value="Metal_Hydrolase"/>
</dbReference>
<dbReference type="Proteomes" id="UP000504638">
    <property type="component" value="Unplaced"/>
</dbReference>
<dbReference type="SUPFAM" id="SSF51556">
    <property type="entry name" value="Metallo-dependent hydrolases"/>
    <property type="match status" value="1"/>
</dbReference>
<dbReference type="AlphaFoldDB" id="A0A6G1GGR1"/>
<keyword evidence="4" id="KW-0732">Signal</keyword>
<dbReference type="RefSeq" id="XP_033538690.1">
    <property type="nucleotide sequence ID" value="XM_033678425.1"/>
</dbReference>
<evidence type="ECO:0000313" key="7">
    <source>
        <dbReference type="Proteomes" id="UP000504638"/>
    </source>
</evidence>
<evidence type="ECO:0000256" key="4">
    <source>
        <dbReference type="SAM" id="SignalP"/>
    </source>
</evidence>
<evidence type="ECO:0000259" key="5">
    <source>
        <dbReference type="Pfam" id="PF04909"/>
    </source>
</evidence>